<feature type="domain" description="Ubiquitin-like protease family profile" evidence="7">
    <location>
        <begin position="576"/>
        <end position="893"/>
    </location>
</feature>
<name>A0A9P6KSU8_9PLEO</name>
<dbReference type="Gene3D" id="3.40.395.10">
    <property type="entry name" value="Adenoviral Proteinase, Chain A"/>
    <property type="match status" value="1"/>
</dbReference>
<evidence type="ECO:0000256" key="4">
    <source>
        <dbReference type="ARBA" id="ARBA00022786"/>
    </source>
</evidence>
<dbReference type="GO" id="GO:0005634">
    <property type="term" value="C:nucleus"/>
    <property type="evidence" value="ECO:0007669"/>
    <property type="project" value="TreeGrafter"/>
</dbReference>
<feature type="compositionally biased region" description="Basic and acidic residues" evidence="6">
    <location>
        <begin position="173"/>
        <end position="189"/>
    </location>
</feature>
<dbReference type="PANTHER" id="PTHR46896">
    <property type="entry name" value="SENTRIN-SPECIFIC PROTEASE"/>
    <property type="match status" value="1"/>
</dbReference>
<feature type="region of interest" description="Disordered" evidence="6">
    <location>
        <begin position="937"/>
        <end position="1231"/>
    </location>
</feature>
<dbReference type="InterPro" id="IPR038765">
    <property type="entry name" value="Papain-like_cys_pep_sf"/>
</dbReference>
<dbReference type="Proteomes" id="UP000756921">
    <property type="component" value="Unassembled WGS sequence"/>
</dbReference>
<feature type="compositionally biased region" description="Polar residues" evidence="6">
    <location>
        <begin position="311"/>
        <end position="323"/>
    </location>
</feature>
<proteinExistence type="inferred from homology"/>
<dbReference type="GO" id="GO:0006508">
    <property type="term" value="P:proteolysis"/>
    <property type="evidence" value="ECO:0007669"/>
    <property type="project" value="UniProtKB-KW"/>
</dbReference>
<dbReference type="AlphaFoldDB" id="A0A9P6KSU8"/>
<dbReference type="SUPFAM" id="SSF54001">
    <property type="entry name" value="Cysteine proteinases"/>
    <property type="match status" value="1"/>
</dbReference>
<feature type="region of interest" description="Disordered" evidence="6">
    <location>
        <begin position="35"/>
        <end position="55"/>
    </location>
</feature>
<dbReference type="GO" id="GO:0070139">
    <property type="term" value="F:SUMO-specific endopeptidase activity"/>
    <property type="evidence" value="ECO:0007669"/>
    <property type="project" value="TreeGrafter"/>
</dbReference>
<gene>
    <name evidence="8" type="ORF">PMIN01_05010</name>
</gene>
<dbReference type="PANTHER" id="PTHR46896:SF3">
    <property type="entry name" value="FI06413P-RELATED"/>
    <property type="match status" value="1"/>
</dbReference>
<protein>
    <submittedName>
        <fullName evidence="8">Sentrin-specific protease</fullName>
    </submittedName>
</protein>
<evidence type="ECO:0000256" key="3">
    <source>
        <dbReference type="ARBA" id="ARBA00022670"/>
    </source>
</evidence>
<feature type="region of interest" description="Disordered" evidence="6">
    <location>
        <begin position="1245"/>
        <end position="1279"/>
    </location>
</feature>
<evidence type="ECO:0000256" key="2">
    <source>
        <dbReference type="ARBA" id="ARBA00022553"/>
    </source>
</evidence>
<dbReference type="InterPro" id="IPR003653">
    <property type="entry name" value="Peptidase_C48_C"/>
</dbReference>
<feature type="compositionally biased region" description="Basic and acidic residues" evidence="6">
    <location>
        <begin position="287"/>
        <end position="303"/>
    </location>
</feature>
<feature type="compositionally biased region" description="Low complexity" evidence="6">
    <location>
        <begin position="1003"/>
        <end position="1014"/>
    </location>
</feature>
<evidence type="ECO:0000256" key="5">
    <source>
        <dbReference type="ARBA" id="ARBA00022801"/>
    </source>
</evidence>
<dbReference type="InterPro" id="IPR051947">
    <property type="entry name" value="Sentrin-specific_protease"/>
</dbReference>
<dbReference type="Pfam" id="PF02902">
    <property type="entry name" value="Peptidase_C48"/>
    <property type="match status" value="1"/>
</dbReference>
<reference evidence="8" key="1">
    <citation type="journal article" date="2020" name="Mol. Plant Microbe Interact.">
        <title>Genome Sequence of the Biocontrol Agent Coniothyrium minitans strain Conio (IMI 134523).</title>
        <authorList>
            <person name="Patel D."/>
            <person name="Shittu T.A."/>
            <person name="Baroncelli R."/>
            <person name="Muthumeenakshi S."/>
            <person name="Osborne T.H."/>
            <person name="Janganan T.K."/>
            <person name="Sreenivasaprasad S."/>
        </authorList>
    </citation>
    <scope>NUCLEOTIDE SEQUENCE</scope>
    <source>
        <strain evidence="8">Conio</strain>
    </source>
</reference>
<feature type="compositionally biased region" description="Basic and acidic residues" evidence="6">
    <location>
        <begin position="1121"/>
        <end position="1134"/>
    </location>
</feature>
<comment type="caution">
    <text evidence="8">The sequence shown here is derived from an EMBL/GenBank/DDBJ whole genome shotgun (WGS) entry which is preliminary data.</text>
</comment>
<feature type="compositionally biased region" description="Low complexity" evidence="6">
    <location>
        <begin position="46"/>
        <end position="55"/>
    </location>
</feature>
<accession>A0A9P6KSU8</accession>
<evidence type="ECO:0000313" key="8">
    <source>
        <dbReference type="EMBL" id="KAF9737231.1"/>
    </source>
</evidence>
<feature type="region of interest" description="Disordered" evidence="6">
    <location>
        <begin position="796"/>
        <end position="822"/>
    </location>
</feature>
<keyword evidence="5" id="KW-0378">Hydrolase</keyword>
<evidence type="ECO:0000256" key="1">
    <source>
        <dbReference type="ARBA" id="ARBA00005234"/>
    </source>
</evidence>
<feature type="compositionally biased region" description="Basic and acidic residues" evidence="6">
    <location>
        <begin position="1255"/>
        <end position="1279"/>
    </location>
</feature>
<sequence>MLNSLKSTLTDTANTISGFVGGLSNAAAPAAQFQTNDAAEPDRTRTPATPRSPATTFRHTLGAIDLTSSMWQGVQSSSLRRNHITDLPISNGVHKSRADVGSASGRSSGSKATPLPDPRFHFVHKNGMPKPGAEHAPQPKNTLSQQIYHPPSGGHRTYGHTNRQGSFSLGFLDDERFDTRPTKKRRTDDEPSDAISVYDEGDIQEIRPEDQTPRPVSRRGAGSGSLGLPGAKDPRSEFDRAYSVVDSRRKKARSGVQPAILIDDDDVPDSGVTPRKIQLLKFQQGVERPRADGSEHQAHETTSRHFAPKMNHSTFPPGASTQRAVRRSNNLRDGFSRSSLSDTSARDRWPIRWIRAHDFKESRERLFLGSRVLNEYRITSSDRNDVKYEIRFKDVRIAQTDHQLRIRLAGSISTANNVQYKVDLEFVDEQDLATFSQALSNSITAGQVLLKDKDFMQKIFEKPLATTSQSQNTGPSPSGQSQAQQTSNAANVKPRLLDNLGVVGSKTSSSAAKAPVRAEIRRLTDRPVRSTRTSHPLTVDLGDFEDLPEVERYSEIHGLGPPWRKSLNYNSGRRRAVVDFQDLERLDDGQFLNDQLIDFYLIYLFDQANVPRDKVYLFNTHFFTTLTRKVPGQKGTFNYQGVARWTAKEDIFGYDYIVVPINQDIHWYLAIICNVSNIARTLAIEDLTKSDKVGSTASKDPDSEPLVHDAKDEDLQSIPPPALVGPPSEPSTSHAAIEVVDSDESDLNLVDPRATGPDHALTAPSGSSSVAESPAAEIAQMKKLDLGDEKPEAILLSSTSSAGPKKLRRKLGPPPKKRDPNEPVIIVLDSLGGSAKSAAMRVLKDYITQEGKEKRGMDVDIMGKVVYAKEGQIPQQQNYVDCGVYLLGYAQQFFEDPDLFKNRLLTNEMQVEDHWPDTTMSSIRAGMRDILQRLHTEQEAEREKAKKQKTKASPDATVNASKNSVEPKATVAEQADTPTLTVDAKKTMSIPETTNEEESPTFPSARSPPRLASPFQLRSARERDRSRSKSVPADAVPKTKVQVTDAADSQKASPNFGVTRMNGSPVVLIQSPAKKSPKRPLEPILVRDSPKETTTKKARTAPKSPIDFLDGDPRIVGLRSPDAKTRILPKRCEKASTTARGSSRDPIQLDESQEAPMSSEAARQSAKCDSPGPDFIIKSPTSAKSARLSPPQRRQQHMSSPAEFNIQRGSPIRRREETPSANESPDPIVDVDDIGALPQRIQSHIHSFWSKRSQRRLEQSDEDMPEKTIEVPETPPHDG</sequence>
<feature type="region of interest" description="Disordered" evidence="6">
    <location>
        <begin position="465"/>
        <end position="489"/>
    </location>
</feature>
<dbReference type="GO" id="GO:0016926">
    <property type="term" value="P:protein desumoylation"/>
    <property type="evidence" value="ECO:0007669"/>
    <property type="project" value="TreeGrafter"/>
</dbReference>
<dbReference type="EMBL" id="WJXW01000004">
    <property type="protein sequence ID" value="KAF9737231.1"/>
    <property type="molecule type" value="Genomic_DNA"/>
</dbReference>
<feature type="region of interest" description="Disordered" evidence="6">
    <location>
        <begin position="747"/>
        <end position="774"/>
    </location>
</feature>
<organism evidence="8 9">
    <name type="scientific">Paraphaeosphaeria minitans</name>
    <dbReference type="NCBI Taxonomy" id="565426"/>
    <lineage>
        <taxon>Eukaryota</taxon>
        <taxon>Fungi</taxon>
        <taxon>Dikarya</taxon>
        <taxon>Ascomycota</taxon>
        <taxon>Pezizomycotina</taxon>
        <taxon>Dothideomycetes</taxon>
        <taxon>Pleosporomycetidae</taxon>
        <taxon>Pleosporales</taxon>
        <taxon>Massarineae</taxon>
        <taxon>Didymosphaeriaceae</taxon>
        <taxon>Paraphaeosphaeria</taxon>
    </lineage>
</organism>
<dbReference type="PROSITE" id="PS50600">
    <property type="entry name" value="ULP_PROTEASE"/>
    <property type="match status" value="1"/>
</dbReference>
<dbReference type="OrthoDB" id="442460at2759"/>
<keyword evidence="3 8" id="KW-0645">Protease</keyword>
<feature type="compositionally biased region" description="Low complexity" evidence="6">
    <location>
        <begin position="99"/>
        <end position="110"/>
    </location>
</feature>
<feature type="compositionally biased region" description="Pro residues" evidence="6">
    <location>
        <begin position="718"/>
        <end position="729"/>
    </location>
</feature>
<evidence type="ECO:0000313" key="9">
    <source>
        <dbReference type="Proteomes" id="UP000756921"/>
    </source>
</evidence>
<comment type="similarity">
    <text evidence="1">Belongs to the peptidase C48 family.</text>
</comment>
<evidence type="ECO:0000259" key="7">
    <source>
        <dbReference type="PROSITE" id="PS50600"/>
    </source>
</evidence>
<feature type="region of interest" description="Disordered" evidence="6">
    <location>
        <begin position="88"/>
        <end position="242"/>
    </location>
</feature>
<evidence type="ECO:0000256" key="6">
    <source>
        <dbReference type="SAM" id="MobiDB-lite"/>
    </source>
</evidence>
<feature type="region of interest" description="Disordered" evidence="6">
    <location>
        <begin position="286"/>
        <end position="323"/>
    </location>
</feature>
<keyword evidence="2" id="KW-0597">Phosphoprotein</keyword>
<dbReference type="GO" id="GO:0005737">
    <property type="term" value="C:cytoplasm"/>
    <property type="evidence" value="ECO:0007669"/>
    <property type="project" value="TreeGrafter"/>
</dbReference>
<feature type="region of interest" description="Disordered" evidence="6">
    <location>
        <begin position="713"/>
        <end position="734"/>
    </location>
</feature>
<keyword evidence="4" id="KW-0833">Ubl conjugation pathway</keyword>
<keyword evidence="9" id="KW-1185">Reference proteome</keyword>
<feature type="compositionally biased region" description="Low complexity" evidence="6">
    <location>
        <begin position="473"/>
        <end position="489"/>
    </location>
</feature>